<dbReference type="AlphaFoldDB" id="A0A1E5TAZ6"/>
<dbReference type="RefSeq" id="WP_069830060.1">
    <property type="nucleotide sequence ID" value="NZ_MDJD01000034.1"/>
</dbReference>
<organism evidence="1 2">
    <name type="scientific">Flavivirga aquatica</name>
    <dbReference type="NCBI Taxonomy" id="1849968"/>
    <lineage>
        <taxon>Bacteria</taxon>
        <taxon>Pseudomonadati</taxon>
        <taxon>Bacteroidota</taxon>
        <taxon>Flavobacteriia</taxon>
        <taxon>Flavobacteriales</taxon>
        <taxon>Flavobacteriaceae</taxon>
        <taxon>Flavivirga</taxon>
    </lineage>
</organism>
<name>A0A1E5TAZ6_9FLAO</name>
<protein>
    <submittedName>
        <fullName evidence="1">Hydrolase</fullName>
    </submittedName>
</protein>
<sequence length="167" mass="20099">MKQRIFMYLFVFSILLVLFQYVNAKRVFEDMDNKLVGYKVQLKKYKDSVEVLQDDILEVSHFNLNRNEDAISYFEKDGYKIDELMPFIKDELYKLNEIKGEHPMIPYASSEGRKMLINTVKMLNHKWIIADFSDGEFWGEIFLTYEITENKELKFKLKEYFLYPLAK</sequence>
<dbReference type="OrthoDB" id="1451701at2"/>
<proteinExistence type="predicted"/>
<dbReference type="GO" id="GO:0016787">
    <property type="term" value="F:hydrolase activity"/>
    <property type="evidence" value="ECO:0007669"/>
    <property type="project" value="UniProtKB-KW"/>
</dbReference>
<accession>A0A1E5TAZ6</accession>
<evidence type="ECO:0000313" key="2">
    <source>
        <dbReference type="Proteomes" id="UP000095713"/>
    </source>
</evidence>
<dbReference type="STRING" id="1849968.A8C32_03630"/>
<evidence type="ECO:0000313" key="1">
    <source>
        <dbReference type="EMBL" id="OEK08553.1"/>
    </source>
</evidence>
<comment type="caution">
    <text evidence="1">The sequence shown here is derived from an EMBL/GenBank/DDBJ whole genome shotgun (WGS) entry which is preliminary data.</text>
</comment>
<keyword evidence="1" id="KW-0378">Hydrolase</keyword>
<dbReference type="Proteomes" id="UP000095713">
    <property type="component" value="Unassembled WGS sequence"/>
</dbReference>
<gene>
    <name evidence="1" type="ORF">A8C32_03630</name>
</gene>
<dbReference type="EMBL" id="MDJD01000034">
    <property type="protein sequence ID" value="OEK08553.1"/>
    <property type="molecule type" value="Genomic_DNA"/>
</dbReference>
<keyword evidence="2" id="KW-1185">Reference proteome</keyword>
<reference evidence="1 2" key="1">
    <citation type="submission" date="2016-05" db="EMBL/GenBank/DDBJ databases">
        <title>Draft Genome Sequence of Algibacter sp. Strain SK-16 Isolated from the Surface Water of Aburatsubo Inlet.</title>
        <authorList>
            <person name="Wong S.-K."/>
            <person name="Yoshizawa S."/>
            <person name="Nakajima Y."/>
            <person name="Ogura Y."/>
            <person name="Tetsuya H."/>
            <person name="Hamasaki K."/>
        </authorList>
    </citation>
    <scope>NUCLEOTIDE SEQUENCE [LARGE SCALE GENOMIC DNA]</scope>
    <source>
        <strain evidence="1 2">SK-16</strain>
    </source>
</reference>